<dbReference type="CDD" id="cd01949">
    <property type="entry name" value="GGDEF"/>
    <property type="match status" value="1"/>
</dbReference>
<keyword evidence="3" id="KW-1133">Transmembrane helix</keyword>
<dbReference type="Pfam" id="PF00990">
    <property type="entry name" value="GGDEF"/>
    <property type="match status" value="1"/>
</dbReference>
<evidence type="ECO:0000313" key="6">
    <source>
        <dbReference type="Proteomes" id="UP000197068"/>
    </source>
</evidence>
<dbReference type="InterPro" id="IPR000160">
    <property type="entry name" value="GGDEF_dom"/>
</dbReference>
<organism evidence="5 6">
    <name type="scientific">Colwellia marinimaniae</name>
    <dbReference type="NCBI Taxonomy" id="1513592"/>
    <lineage>
        <taxon>Bacteria</taxon>
        <taxon>Pseudomonadati</taxon>
        <taxon>Pseudomonadota</taxon>
        <taxon>Gammaproteobacteria</taxon>
        <taxon>Alteromonadales</taxon>
        <taxon>Colwelliaceae</taxon>
        <taxon>Colwellia</taxon>
    </lineage>
</organism>
<evidence type="ECO:0000259" key="4">
    <source>
        <dbReference type="PROSITE" id="PS50887"/>
    </source>
</evidence>
<keyword evidence="3" id="KW-0812">Transmembrane</keyword>
<proteinExistence type="predicted"/>
<evidence type="ECO:0000256" key="2">
    <source>
        <dbReference type="ARBA" id="ARBA00034247"/>
    </source>
</evidence>
<dbReference type="InterPro" id="IPR043128">
    <property type="entry name" value="Rev_trsase/Diguanyl_cyclase"/>
</dbReference>
<dbReference type="SMART" id="SM00267">
    <property type="entry name" value="GGDEF"/>
    <property type="match status" value="1"/>
</dbReference>
<keyword evidence="5" id="KW-0808">Transferase</keyword>
<keyword evidence="5" id="KW-0548">Nucleotidyltransferase</keyword>
<evidence type="ECO:0000313" key="5">
    <source>
        <dbReference type="EMBL" id="GAW97811.1"/>
    </source>
</evidence>
<dbReference type="InterPro" id="IPR050469">
    <property type="entry name" value="Diguanylate_Cyclase"/>
</dbReference>
<dbReference type="EC" id="2.7.7.65" evidence="1"/>
<sequence length="619" mass="70255">MNSNSIESNKYKRLHIKGVLLLWLVTCCNLASGQQENLPNPVLSEQLILTHQDDISATLKLADEIRRFQPLKFQQLMQNLSIKDDFTIEQQHLFNFLKGYGYTFRGELDKAEKQFKSILASDASQLTKFRASYTLVHVYAVKKMWYEGLELVATNIKTSTSIENSDYYQAYLITTIIFYKNMKQYDLSLHYIKELSAQILSPKLDCISKQLALEVKFYLNELKSSDPDTAIAINSCKKTNDIMVTSIIRVYQAKAYLAEQDVNGALDSLLPYMQELDSSYYPELITGVNNTLAQAYWQANDIASSKHYAEKALLSNKNNNNVNQATRTYQLLYQIAKTENNPSSALNFHEKYAELERLYSDDIKTKNLAFQLAKNKNLVQQNKIDLLNEKNNVLAAEQALAETKIANRHLVLVLLTFIIVALVLFALRFWRTHKRVKELAEWDSLTGIFNRGHYTQVTNSALKYCKNAQQDLSLIMFDLDYFKKVNDCFGHACGDWALKAVTKACKSIGRKNDIFARIGGEEFCIVLPSCNIDVAMLRAEACRAAIEDIITDASGCEFTITASFGVTDVKRSGFDLDKLLADADFAAYASKNSGRNRVTLFEVPANEAEEKLDSSWSYS</sequence>
<protein>
    <recommendedName>
        <fullName evidence="1">diguanylate cyclase</fullName>
        <ecNumber evidence="1">2.7.7.65</ecNumber>
    </recommendedName>
</protein>
<feature type="transmembrane region" description="Helical" evidence="3">
    <location>
        <begin position="410"/>
        <end position="430"/>
    </location>
</feature>
<evidence type="ECO:0000256" key="3">
    <source>
        <dbReference type="SAM" id="Phobius"/>
    </source>
</evidence>
<dbReference type="SUPFAM" id="SSF55073">
    <property type="entry name" value="Nucleotide cyclase"/>
    <property type="match status" value="1"/>
</dbReference>
<dbReference type="PANTHER" id="PTHR45138:SF9">
    <property type="entry name" value="DIGUANYLATE CYCLASE DGCM-RELATED"/>
    <property type="match status" value="1"/>
</dbReference>
<feature type="domain" description="GGDEF" evidence="4">
    <location>
        <begin position="470"/>
        <end position="603"/>
    </location>
</feature>
<dbReference type="EMBL" id="BDQM01000048">
    <property type="protein sequence ID" value="GAW97811.1"/>
    <property type="molecule type" value="Genomic_DNA"/>
</dbReference>
<dbReference type="RefSeq" id="WP_143760136.1">
    <property type="nucleotide sequence ID" value="NZ_BDQM01000048.1"/>
</dbReference>
<comment type="catalytic activity">
    <reaction evidence="2">
        <text>2 GTP = 3',3'-c-di-GMP + 2 diphosphate</text>
        <dbReference type="Rhea" id="RHEA:24898"/>
        <dbReference type="ChEBI" id="CHEBI:33019"/>
        <dbReference type="ChEBI" id="CHEBI:37565"/>
        <dbReference type="ChEBI" id="CHEBI:58805"/>
        <dbReference type="EC" id="2.7.7.65"/>
    </reaction>
</comment>
<dbReference type="Proteomes" id="UP000197068">
    <property type="component" value="Unassembled WGS sequence"/>
</dbReference>
<dbReference type="Gene3D" id="3.30.70.270">
    <property type="match status" value="1"/>
</dbReference>
<comment type="caution">
    <text evidence="5">The sequence shown here is derived from an EMBL/GenBank/DDBJ whole genome shotgun (WGS) entry which is preliminary data.</text>
</comment>
<gene>
    <name evidence="5" type="ORF">MTCD1_03455</name>
</gene>
<dbReference type="PROSITE" id="PS50887">
    <property type="entry name" value="GGDEF"/>
    <property type="match status" value="1"/>
</dbReference>
<reference evidence="5 6" key="1">
    <citation type="submission" date="2017-06" db="EMBL/GenBank/DDBJ databases">
        <title>Whole Genome Sequences of Colwellia marinimaniae MTCD1.</title>
        <authorList>
            <person name="Kusumoto H."/>
            <person name="Inoue M."/>
            <person name="Tanikawa K."/>
            <person name="Maeji H."/>
            <person name="Cameron J.H."/>
            <person name="Bartlett D.H."/>
        </authorList>
    </citation>
    <scope>NUCLEOTIDE SEQUENCE [LARGE SCALE GENOMIC DNA]</scope>
    <source>
        <strain evidence="5 6">MTCD1</strain>
    </source>
</reference>
<dbReference type="InterPro" id="IPR029787">
    <property type="entry name" value="Nucleotide_cyclase"/>
</dbReference>
<keyword evidence="3" id="KW-0472">Membrane</keyword>
<dbReference type="GO" id="GO:0052621">
    <property type="term" value="F:diguanylate cyclase activity"/>
    <property type="evidence" value="ECO:0007669"/>
    <property type="project" value="UniProtKB-EC"/>
</dbReference>
<name>A0ABQ0N199_9GAMM</name>
<dbReference type="PANTHER" id="PTHR45138">
    <property type="entry name" value="REGULATORY COMPONENTS OF SENSORY TRANSDUCTION SYSTEM"/>
    <property type="match status" value="1"/>
</dbReference>
<dbReference type="NCBIfam" id="TIGR00254">
    <property type="entry name" value="GGDEF"/>
    <property type="match status" value="1"/>
</dbReference>
<accession>A0ABQ0N199</accession>
<evidence type="ECO:0000256" key="1">
    <source>
        <dbReference type="ARBA" id="ARBA00012528"/>
    </source>
</evidence>
<keyword evidence="6" id="KW-1185">Reference proteome</keyword>